<dbReference type="Proteomes" id="UP000037175">
    <property type="component" value="Unassembled WGS sequence"/>
</dbReference>
<evidence type="ECO:0000313" key="3">
    <source>
        <dbReference type="Proteomes" id="UP000037175"/>
    </source>
</evidence>
<dbReference type="AlphaFoldDB" id="A0A0L6W3K4"/>
<name>A0A0L6W3K4_9FIRM</name>
<keyword evidence="1" id="KW-1133">Transmembrane helix</keyword>
<evidence type="ECO:0000256" key="1">
    <source>
        <dbReference type="SAM" id="Phobius"/>
    </source>
</evidence>
<feature type="transmembrane region" description="Helical" evidence="1">
    <location>
        <begin position="6"/>
        <end position="27"/>
    </location>
</feature>
<proteinExistence type="predicted"/>
<sequence>MPYSGYLVAAGKLSMFSVTLVAALANLSGSCIEYAIGKFVDRPL</sequence>
<evidence type="ECO:0000313" key="2">
    <source>
        <dbReference type="EMBL" id="KNZ69674.1"/>
    </source>
</evidence>
<keyword evidence="1" id="KW-0812">Transmembrane</keyword>
<reference evidence="3" key="1">
    <citation type="submission" date="2015-07" db="EMBL/GenBank/DDBJ databases">
        <title>Complete Genome of Thermincola ferriacetica strain Z-0001T.</title>
        <authorList>
            <person name="Lusk B."/>
            <person name="Badalamenti J.P."/>
            <person name="Parameswaran P."/>
            <person name="Bond D.R."/>
            <person name="Torres C.I."/>
        </authorList>
    </citation>
    <scope>NUCLEOTIDE SEQUENCE [LARGE SCALE GENOMIC DNA]</scope>
    <source>
        <strain evidence="3">Z-0001</strain>
    </source>
</reference>
<protein>
    <submittedName>
        <fullName evidence="2">Uncharacterized protein</fullName>
    </submittedName>
</protein>
<organism evidence="2 3">
    <name type="scientific">Thermincola ferriacetica</name>
    <dbReference type="NCBI Taxonomy" id="281456"/>
    <lineage>
        <taxon>Bacteria</taxon>
        <taxon>Bacillati</taxon>
        <taxon>Bacillota</taxon>
        <taxon>Clostridia</taxon>
        <taxon>Eubacteriales</taxon>
        <taxon>Thermincolaceae</taxon>
        <taxon>Thermincola</taxon>
    </lineage>
</organism>
<accession>A0A0L6W3K4</accession>
<keyword evidence="1" id="KW-0472">Membrane</keyword>
<gene>
    <name evidence="2" type="ORF">Tfer_1695</name>
</gene>
<comment type="caution">
    <text evidence="2">The sequence shown here is derived from an EMBL/GenBank/DDBJ whole genome shotgun (WGS) entry which is preliminary data.</text>
</comment>
<keyword evidence="3" id="KW-1185">Reference proteome</keyword>
<dbReference type="EMBL" id="LGTE01000010">
    <property type="protein sequence ID" value="KNZ69674.1"/>
    <property type="molecule type" value="Genomic_DNA"/>
</dbReference>